<evidence type="ECO:0000313" key="2">
    <source>
        <dbReference type="EMBL" id="ADI17216.1"/>
    </source>
</evidence>
<dbReference type="EMBL" id="GU474857">
    <property type="protein sequence ID" value="ADI17216.1"/>
    <property type="molecule type" value="Genomic_DNA"/>
</dbReference>
<name>E0XS25_9DELT</name>
<protein>
    <recommendedName>
        <fullName evidence="3">Outer membrane protein beta-barrel domain-containing protein</fullName>
    </recommendedName>
</protein>
<organism evidence="2">
    <name type="scientific">uncultured delta proteobacterium HF0070_10I02</name>
    <dbReference type="NCBI Taxonomy" id="710824"/>
    <lineage>
        <taxon>Bacteria</taxon>
        <taxon>Deltaproteobacteria</taxon>
        <taxon>environmental samples</taxon>
    </lineage>
</organism>
<accession>E0XS25</accession>
<keyword evidence="1" id="KW-0732">Signal</keyword>
<reference evidence="2" key="1">
    <citation type="journal article" date="2011" name="Environ. Microbiol.">
        <title>Time-series analyses of Monterey Bay coastal microbial picoplankton using a 'genome proxy' microarray.</title>
        <authorList>
            <person name="Rich V.I."/>
            <person name="Pham V.D."/>
            <person name="Eppley J."/>
            <person name="Shi Y."/>
            <person name="DeLong E.F."/>
        </authorList>
    </citation>
    <scope>NUCLEOTIDE SEQUENCE</scope>
</reference>
<evidence type="ECO:0000256" key="1">
    <source>
        <dbReference type="SAM" id="SignalP"/>
    </source>
</evidence>
<feature type="chain" id="PRO_5003143130" description="Outer membrane protein beta-barrel domain-containing protein" evidence="1">
    <location>
        <begin position="21"/>
        <end position="160"/>
    </location>
</feature>
<evidence type="ECO:0008006" key="3">
    <source>
        <dbReference type="Google" id="ProtNLM"/>
    </source>
</evidence>
<proteinExistence type="predicted"/>
<sequence length="160" mass="17149">MTRLLLFLFALLLPSTAVEAKDLRGRYGIGFNQQFGHVSAVSARYALPTSSHVVNVHLEGNFGLDTGEKDAGGNVFYGARVLYGVLAEDNMNLFIAGGAGGLTNGENNTVRLQPSMGTDFFLFGLDNLGFTIESGLNLDLGQHSRVKTTASMAAGAHYWF</sequence>
<feature type="signal peptide" evidence="1">
    <location>
        <begin position="1"/>
        <end position="20"/>
    </location>
</feature>
<dbReference type="AlphaFoldDB" id="E0XS25"/>